<feature type="region of interest" description="Disordered" evidence="1">
    <location>
        <begin position="323"/>
        <end position="346"/>
    </location>
</feature>
<feature type="region of interest" description="Disordered" evidence="1">
    <location>
        <begin position="401"/>
        <end position="439"/>
    </location>
</feature>
<evidence type="ECO:0000313" key="3">
    <source>
        <dbReference type="Proteomes" id="UP000010094"/>
    </source>
</evidence>
<organism evidence="2 3">
    <name type="scientific">Encephalitozoon romaleae (strain SJ-2008)</name>
    <name type="common">Microsporidian parasite</name>
    <dbReference type="NCBI Taxonomy" id="1178016"/>
    <lineage>
        <taxon>Eukaryota</taxon>
        <taxon>Fungi</taxon>
        <taxon>Fungi incertae sedis</taxon>
        <taxon>Microsporidia</taxon>
        <taxon>Unikaryonidae</taxon>
        <taxon>Encephalitozoon</taxon>
    </lineage>
</organism>
<dbReference type="AlphaFoldDB" id="I7AS15"/>
<evidence type="ECO:0000256" key="1">
    <source>
        <dbReference type="SAM" id="MobiDB-lite"/>
    </source>
</evidence>
<dbReference type="HOGENOM" id="CLU_624084_0_0_1"/>
<dbReference type="VEuPathDB" id="MicrosporidiaDB:EROM_060630"/>
<accession>I7AS15</accession>
<dbReference type="Proteomes" id="UP000010094">
    <property type="component" value="Chromosome VI"/>
</dbReference>
<proteinExistence type="predicted"/>
<name>I7AS15_ENCRO</name>
<keyword evidence="3" id="KW-1185">Reference proteome</keyword>
<dbReference type="RefSeq" id="XP_009264654.1">
    <property type="nucleotide sequence ID" value="XM_009266379.1"/>
</dbReference>
<dbReference type="GeneID" id="20521460"/>
<reference evidence="2 3" key="1">
    <citation type="journal article" date="2012" name="Proc. Natl. Acad. Sci. U.S.A.">
        <title>Gain and loss of multiple functionally related, horizontally transferred genes in the reduced genomes of two microsporidian parasites.</title>
        <authorList>
            <person name="Pombert J.-F."/>
            <person name="Selman M."/>
            <person name="Burki F."/>
            <person name="Bardell F.T."/>
            <person name="Farinelli L."/>
            <person name="Solter L.F."/>
            <person name="Whitman D.W."/>
            <person name="Weiss L.M."/>
            <person name="Corradi N."/>
            <person name="Keeling P.J."/>
        </authorList>
    </citation>
    <scope>NUCLEOTIDE SEQUENCE [LARGE SCALE GENOMIC DNA]</scope>
    <source>
        <strain evidence="2 3">SJ-2008</strain>
    </source>
</reference>
<sequence length="439" mass="50790">MDIYQVLVGLEKCPENYAEEYGRQLELFNSLVKLPKQPVKIIRQTLSFLLAFPKVDKRLPETLIASIGTIKCHKTRRIVVESLFRLRRKGLIDTGQLFKNLLEHHPDPKSVLRRARALVSKEAVPWILEYYGKGTDKQKGFCYYLIVYLFTKGCSGLEKEVCGGLFVDGKIGKICRMYFLDQIDFEEEGARAMELLSPEGARFGRMLFKSLQEDRMEREEKITKMRIYVLFRNRYNLKASVVRMAMGMLNPEKDDIKDLMEIIVEEVGREDVLRAIDIVGDALCSEFKDDDFVVYGLNMLREIYCKFDPEALKLKKKEDMEESTSTLSSLSGSDEGREDKENDGDSIVDKMKERIAKYIECFKGSKSKSIFYAYTSVINVMNHKKYCGRNLEFIRRKASKKERVESMKNGRADKEKYCGGKHSKGRRISRRKMNGNKAS</sequence>
<evidence type="ECO:0000313" key="2">
    <source>
        <dbReference type="EMBL" id="AFN83157.1"/>
    </source>
</evidence>
<dbReference type="KEGG" id="ero:EROM_060630"/>
<feature type="compositionally biased region" description="Basic and acidic residues" evidence="1">
    <location>
        <begin position="401"/>
        <end position="418"/>
    </location>
</feature>
<gene>
    <name evidence="2" type="ordered locus">EROM_060630</name>
</gene>
<dbReference type="OrthoDB" id="2196187at2759"/>
<feature type="compositionally biased region" description="Low complexity" evidence="1">
    <location>
        <begin position="323"/>
        <end position="333"/>
    </location>
</feature>
<feature type="compositionally biased region" description="Basic residues" evidence="1">
    <location>
        <begin position="419"/>
        <end position="439"/>
    </location>
</feature>
<protein>
    <submittedName>
        <fullName evidence="2">Uncharacterized protein</fullName>
    </submittedName>
</protein>
<dbReference type="EMBL" id="CP003523">
    <property type="protein sequence ID" value="AFN83157.1"/>
    <property type="molecule type" value="Genomic_DNA"/>
</dbReference>